<sequence>MNHETVLPKNVRQIGEIQQDKKVYLEDYVITFIRRMEKETQEKCCLGILVGSVEQEEEGSLVFVRGALLLEEGEGADKTWKLTEEEKEKNFPDTRVVGCFMTGEPDDAGAEEMISLLPEQPLLIFHLQEGEETVYWFEEKQYQKLKGYFIFYERNPQMQKYMADHCSPRKVEKEDGKEDGAIASFRKKVAQKDRIGKAGGTRYLASSFLVLTIFVLGMTILNNYDKMKQIEEAMSRMTVEMSEPSQAVPAETDGAEPVSAQTVSASAESPEETEANIEVGGQEEATEAAAEAAAREEWETEWEETQETEGETDSEVSAEADLTDASSSHILQERNYSLEDPGQVLDPETLGKTDEILEAASRQSQPVYTIRYGDTLADISARYYGSLDKVEEICELNGIADADLIVPGEKIVLP</sequence>
<feature type="transmembrane region" description="Helical" evidence="2">
    <location>
        <begin position="203"/>
        <end position="224"/>
    </location>
</feature>
<dbReference type="InterPro" id="IPR036779">
    <property type="entry name" value="LysM_dom_sf"/>
</dbReference>
<dbReference type="Gene3D" id="3.10.350.10">
    <property type="entry name" value="LysM domain"/>
    <property type="match status" value="1"/>
</dbReference>
<dbReference type="CDD" id="cd00118">
    <property type="entry name" value="LysM"/>
    <property type="match status" value="1"/>
</dbReference>
<comment type="caution">
    <text evidence="4">The sequence shown here is derived from an EMBL/GenBank/DDBJ whole genome shotgun (WGS) entry which is preliminary data.</text>
</comment>
<accession>A0A9D1NZF4</accession>
<evidence type="ECO:0000259" key="3">
    <source>
        <dbReference type="PROSITE" id="PS51782"/>
    </source>
</evidence>
<feature type="compositionally biased region" description="Acidic residues" evidence="1">
    <location>
        <begin position="298"/>
        <end position="320"/>
    </location>
</feature>
<reference evidence="4" key="1">
    <citation type="submission" date="2020-10" db="EMBL/GenBank/DDBJ databases">
        <authorList>
            <person name="Gilroy R."/>
        </authorList>
    </citation>
    <scope>NUCLEOTIDE SEQUENCE</scope>
    <source>
        <strain evidence="4">ChiBcec6-7307</strain>
    </source>
</reference>
<feature type="domain" description="LysM" evidence="3">
    <location>
        <begin position="366"/>
        <end position="413"/>
    </location>
</feature>
<evidence type="ECO:0000313" key="4">
    <source>
        <dbReference type="EMBL" id="HIV23271.1"/>
    </source>
</evidence>
<dbReference type="EMBL" id="DVOS01000042">
    <property type="protein sequence ID" value="HIV23271.1"/>
    <property type="molecule type" value="Genomic_DNA"/>
</dbReference>
<feature type="region of interest" description="Disordered" evidence="1">
    <location>
        <begin position="237"/>
        <end position="320"/>
    </location>
</feature>
<dbReference type="InterPro" id="IPR018392">
    <property type="entry name" value="LysM"/>
</dbReference>
<reference evidence="4" key="2">
    <citation type="journal article" date="2021" name="PeerJ">
        <title>Extensive microbial diversity within the chicken gut microbiome revealed by metagenomics and culture.</title>
        <authorList>
            <person name="Gilroy R."/>
            <person name="Ravi A."/>
            <person name="Getino M."/>
            <person name="Pursley I."/>
            <person name="Horton D.L."/>
            <person name="Alikhan N.F."/>
            <person name="Baker D."/>
            <person name="Gharbi K."/>
            <person name="Hall N."/>
            <person name="Watson M."/>
            <person name="Adriaenssens E.M."/>
            <person name="Foster-Nyarko E."/>
            <person name="Jarju S."/>
            <person name="Secka A."/>
            <person name="Antonio M."/>
            <person name="Oren A."/>
            <person name="Chaudhuri R.R."/>
            <person name="La Ragione R."/>
            <person name="Hildebrand F."/>
            <person name="Pallen M.J."/>
        </authorList>
    </citation>
    <scope>NUCLEOTIDE SEQUENCE</scope>
    <source>
        <strain evidence="4">ChiBcec6-7307</strain>
    </source>
</reference>
<dbReference type="PROSITE" id="PS51782">
    <property type="entry name" value="LYSM"/>
    <property type="match status" value="1"/>
</dbReference>
<dbReference type="SMART" id="SM00257">
    <property type="entry name" value="LysM"/>
    <property type="match status" value="1"/>
</dbReference>
<proteinExistence type="predicted"/>
<organism evidence="4 5">
    <name type="scientific">Candidatus Merdiplasma excrementigallinarum</name>
    <dbReference type="NCBI Taxonomy" id="2840864"/>
    <lineage>
        <taxon>Bacteria</taxon>
        <taxon>Bacillati</taxon>
        <taxon>Bacillota</taxon>
        <taxon>Clostridia</taxon>
        <taxon>Lachnospirales</taxon>
        <taxon>Lachnospiraceae</taxon>
        <taxon>Lachnospiraceae incertae sedis</taxon>
        <taxon>Candidatus Merdiplasma</taxon>
    </lineage>
</organism>
<protein>
    <submittedName>
        <fullName evidence="4">LysM peptidoglycan-binding domain-containing protein</fullName>
    </submittedName>
</protein>
<keyword evidence="2" id="KW-0812">Transmembrane</keyword>
<dbReference type="AlphaFoldDB" id="A0A9D1NZF4"/>
<keyword evidence="2" id="KW-0472">Membrane</keyword>
<evidence type="ECO:0000256" key="1">
    <source>
        <dbReference type="SAM" id="MobiDB-lite"/>
    </source>
</evidence>
<evidence type="ECO:0000256" key="2">
    <source>
        <dbReference type="SAM" id="Phobius"/>
    </source>
</evidence>
<keyword evidence="2" id="KW-1133">Transmembrane helix</keyword>
<dbReference type="SUPFAM" id="SSF54106">
    <property type="entry name" value="LysM domain"/>
    <property type="match status" value="1"/>
</dbReference>
<name>A0A9D1NZF4_9FIRM</name>
<dbReference type="Pfam" id="PF01476">
    <property type="entry name" value="LysM"/>
    <property type="match status" value="1"/>
</dbReference>
<evidence type="ECO:0000313" key="5">
    <source>
        <dbReference type="Proteomes" id="UP000886889"/>
    </source>
</evidence>
<dbReference type="Proteomes" id="UP000886889">
    <property type="component" value="Unassembled WGS sequence"/>
</dbReference>
<gene>
    <name evidence="4" type="ORF">IAC80_04960</name>
</gene>